<sequence>MRDMNTAELIRAVPTKLWIGGTPVDAENGATFPVHDPATGEVLTHVADASPADAVKALDAAVGGPPGRGAPPPPPPGGGGGGGVVNISRPAEAGGPPAHRGGGA</sequence>
<evidence type="ECO:0000256" key="1">
    <source>
        <dbReference type="ARBA" id="ARBA00023002"/>
    </source>
</evidence>
<evidence type="ECO:0008006" key="5">
    <source>
        <dbReference type="Google" id="ProtNLM"/>
    </source>
</evidence>
<feature type="region of interest" description="Disordered" evidence="2">
    <location>
        <begin position="59"/>
        <end position="104"/>
    </location>
</feature>
<dbReference type="Proteomes" id="UP001160334">
    <property type="component" value="Unassembled WGS sequence"/>
</dbReference>
<comment type="caution">
    <text evidence="3">The sequence shown here is derived from an EMBL/GenBank/DDBJ whole genome shotgun (WGS) entry which is preliminary data.</text>
</comment>
<dbReference type="Gene3D" id="3.40.605.10">
    <property type="entry name" value="Aldehyde Dehydrogenase, Chain A, domain 1"/>
    <property type="match status" value="1"/>
</dbReference>
<feature type="compositionally biased region" description="Low complexity" evidence="2">
    <location>
        <begin position="90"/>
        <end position="104"/>
    </location>
</feature>
<reference evidence="3 4" key="1">
    <citation type="submission" date="2023-04" db="EMBL/GenBank/DDBJ databases">
        <title>Forest soil microbial communities from Buena Vista Peninsula, Colon Province, Panama.</title>
        <authorList>
            <person name="Bouskill N."/>
        </authorList>
    </citation>
    <scope>NUCLEOTIDE SEQUENCE [LARGE SCALE GENOMIC DNA]</scope>
    <source>
        <strain evidence="3 4">CFH S0262</strain>
    </source>
</reference>
<keyword evidence="4" id="KW-1185">Reference proteome</keyword>
<gene>
    <name evidence="3" type="ORF">M2280_002264</name>
</gene>
<accession>A0ABT6M9R6</accession>
<evidence type="ECO:0000313" key="3">
    <source>
        <dbReference type="EMBL" id="MDH6281051.1"/>
    </source>
</evidence>
<evidence type="ECO:0000313" key="4">
    <source>
        <dbReference type="Proteomes" id="UP001160334"/>
    </source>
</evidence>
<organism evidence="3 4">
    <name type="scientific">Prescottella agglutinans</name>
    <dbReference type="NCBI Taxonomy" id="1644129"/>
    <lineage>
        <taxon>Bacteria</taxon>
        <taxon>Bacillati</taxon>
        <taxon>Actinomycetota</taxon>
        <taxon>Actinomycetes</taxon>
        <taxon>Mycobacteriales</taxon>
        <taxon>Nocardiaceae</taxon>
        <taxon>Prescottella</taxon>
    </lineage>
</organism>
<evidence type="ECO:0000256" key="2">
    <source>
        <dbReference type="SAM" id="MobiDB-lite"/>
    </source>
</evidence>
<dbReference type="InterPro" id="IPR016162">
    <property type="entry name" value="Ald_DH_N"/>
</dbReference>
<protein>
    <recommendedName>
        <fullName evidence="5">Aldehyde dehydrogenase domain-containing protein</fullName>
    </recommendedName>
</protein>
<dbReference type="InterPro" id="IPR016161">
    <property type="entry name" value="Ald_DH/histidinol_DH"/>
</dbReference>
<dbReference type="SUPFAM" id="SSF53720">
    <property type="entry name" value="ALDH-like"/>
    <property type="match status" value="1"/>
</dbReference>
<feature type="non-terminal residue" evidence="3">
    <location>
        <position position="104"/>
    </location>
</feature>
<dbReference type="EMBL" id="JARXVC010000004">
    <property type="protein sequence ID" value="MDH6281051.1"/>
    <property type="molecule type" value="Genomic_DNA"/>
</dbReference>
<feature type="compositionally biased region" description="Pro residues" evidence="2">
    <location>
        <begin position="68"/>
        <end position="77"/>
    </location>
</feature>
<proteinExistence type="predicted"/>
<name>A0ABT6M9R6_9NOCA</name>
<keyword evidence="1" id="KW-0560">Oxidoreductase</keyword>